<protein>
    <submittedName>
        <fullName evidence="1">Uncharacterized protein</fullName>
    </submittedName>
</protein>
<dbReference type="RefSeq" id="WP_008821495.1">
    <property type="nucleotide sequence ID" value="NZ_GG770383.1"/>
</dbReference>
<organism evidence="1 2">
    <name type="scientific">Fusobacterium periodonticum 1_1_41FAA</name>
    <dbReference type="NCBI Taxonomy" id="469621"/>
    <lineage>
        <taxon>Bacteria</taxon>
        <taxon>Fusobacteriati</taxon>
        <taxon>Fusobacteriota</taxon>
        <taxon>Fusobacteriia</taxon>
        <taxon>Fusobacteriales</taxon>
        <taxon>Fusobacteriaceae</taxon>
        <taxon>Fusobacterium</taxon>
    </lineage>
</organism>
<reference evidence="1 2" key="1">
    <citation type="submission" date="2010-03" db="EMBL/GenBank/DDBJ databases">
        <title>The Genome Sequence of Fusobacterium sp. 1_1_41FAA.</title>
        <authorList>
            <consortium name="The Broad Institute Genome Sequencing Platform"/>
            <person name="Ward D."/>
            <person name="Earl A."/>
            <person name="Feldgarden M."/>
            <person name="Gevers D."/>
            <person name="Young S.K."/>
            <person name="Zeng Q."/>
            <person name="Koehrsen M."/>
            <person name="Alvarado L."/>
            <person name="Berlin A."/>
            <person name="Borenstein D."/>
            <person name="Chapman S."/>
            <person name="Chen Z."/>
            <person name="Engels R."/>
            <person name="Freedman E."/>
            <person name="Gellesch M."/>
            <person name="Goldberg J."/>
            <person name="Griggs A."/>
            <person name="Gujja S."/>
            <person name="Heilman E."/>
            <person name="Heiman D."/>
            <person name="Hepburn T."/>
            <person name="Howarth C."/>
            <person name="Jen D."/>
            <person name="Larson L."/>
            <person name="Mehta T."/>
            <person name="Park D."/>
            <person name="Pearson M."/>
            <person name="Richards J."/>
            <person name="Roberts A."/>
            <person name="Saif S."/>
            <person name="Shea T."/>
            <person name="Shenoy N."/>
            <person name="Sisk P."/>
            <person name="Stolte C."/>
            <person name="Sykes S."/>
            <person name="Walk T."/>
            <person name="White J."/>
            <person name="Yandava C."/>
            <person name="Strauss J.C."/>
            <person name="Ambrose C.E."/>
            <person name="Allen-Vercoe E."/>
            <person name="Haas B."/>
            <person name="Henn M.R."/>
            <person name="Nusbaum C."/>
            <person name="Birren B."/>
        </authorList>
    </citation>
    <scope>NUCLEOTIDE SEQUENCE [LARGE SCALE GENOMIC DNA]</scope>
    <source>
        <strain evidence="1 2">1_1_41FAA</strain>
    </source>
</reference>
<accession>D6LIL1</accession>
<proteinExistence type="predicted"/>
<name>D6LIL1_9FUSO</name>
<gene>
    <name evidence="1" type="ORF">HMPREF0400_01576</name>
</gene>
<dbReference type="Proteomes" id="UP000003964">
    <property type="component" value="Unassembled WGS sequence"/>
</dbReference>
<sequence length="60" mass="7004">MTRGGKREGAGRKKLNEEKKKITKSFRINQELLIEIEKKFPNLTLSSIIEKALIEYVEKK</sequence>
<evidence type="ECO:0000313" key="2">
    <source>
        <dbReference type="Proteomes" id="UP000003964"/>
    </source>
</evidence>
<dbReference type="EMBL" id="GG770383">
    <property type="protein sequence ID" value="EFG28237.2"/>
    <property type="molecule type" value="Genomic_DNA"/>
</dbReference>
<dbReference type="AlphaFoldDB" id="D6LIL1"/>
<evidence type="ECO:0000313" key="1">
    <source>
        <dbReference type="EMBL" id="EFG28237.2"/>
    </source>
</evidence>